<proteinExistence type="predicted"/>
<evidence type="ECO:0000313" key="3">
    <source>
        <dbReference type="Proteomes" id="UP000016361"/>
    </source>
</evidence>
<reference evidence="3" key="1">
    <citation type="journal article" date="2013" name="Genome Announc.">
        <title>Draft Genome Sequence of D-Branched-Chain Amino Acid Producer Lactobacillus otakiensis JCM 15040T, Isolated from a Traditional Japanese Pickle.</title>
        <authorList>
            <person name="Doi K."/>
            <person name="Mori K."/>
            <person name="Mutaguchi Y."/>
            <person name="Tashiro K."/>
            <person name="Fujino Y."/>
            <person name="Ohmori T."/>
            <person name="Kuhara S."/>
            <person name="Ohshima T."/>
        </authorList>
    </citation>
    <scope>NUCLEOTIDE SEQUENCE [LARGE SCALE GENOMIC DNA]</scope>
    <source>
        <strain evidence="3">JCM 15040</strain>
    </source>
</reference>
<dbReference type="Proteomes" id="UP000016361">
    <property type="component" value="Unassembled WGS sequence"/>
</dbReference>
<comment type="caution">
    <text evidence="2">The sequence shown here is derived from an EMBL/GenBank/DDBJ whole genome shotgun (WGS) entry which is preliminary data.</text>
</comment>
<evidence type="ECO:0000259" key="1">
    <source>
        <dbReference type="Pfam" id="PF03496"/>
    </source>
</evidence>
<dbReference type="Pfam" id="PF03496">
    <property type="entry name" value="ADPrib_exo_Tox"/>
    <property type="match status" value="1"/>
</dbReference>
<gene>
    <name evidence="2" type="ORF">LOT_0713</name>
</gene>
<dbReference type="Gene3D" id="3.90.176.10">
    <property type="entry name" value="Toxin ADP-ribosyltransferase, Chain A, domain 1"/>
    <property type="match status" value="1"/>
</dbReference>
<evidence type="ECO:0000313" key="2">
    <source>
        <dbReference type="EMBL" id="GAD16175.1"/>
    </source>
</evidence>
<dbReference type="InterPro" id="IPR003540">
    <property type="entry name" value="ADP-ribosyltransferase"/>
</dbReference>
<dbReference type="GO" id="GO:0005576">
    <property type="term" value="C:extracellular region"/>
    <property type="evidence" value="ECO:0007669"/>
    <property type="project" value="InterPro"/>
</dbReference>
<dbReference type="STRING" id="1423780.FD05_GL000526"/>
<dbReference type="SUPFAM" id="SSF56399">
    <property type="entry name" value="ADP-ribosylation"/>
    <property type="match status" value="1"/>
</dbReference>
<dbReference type="PROSITE" id="PS51996">
    <property type="entry name" value="TR_MART"/>
    <property type="match status" value="1"/>
</dbReference>
<keyword evidence="3" id="KW-1185">Reference proteome</keyword>
<dbReference type="eggNOG" id="COG5585">
    <property type="taxonomic scope" value="Bacteria"/>
</dbReference>
<protein>
    <submittedName>
        <fullName evidence="2">VIP2 family actin-ADP-ribosylating toxin</fullName>
    </submittedName>
</protein>
<dbReference type="EMBL" id="BASH01000002">
    <property type="protein sequence ID" value="GAD16175.1"/>
    <property type="molecule type" value="Genomic_DNA"/>
</dbReference>
<feature type="domain" description="ADP ribosyltransferase" evidence="1">
    <location>
        <begin position="148"/>
        <end position="313"/>
    </location>
</feature>
<name>S4PP02_9LACO</name>
<accession>S4PP02</accession>
<dbReference type="AlphaFoldDB" id="S4PP02"/>
<organism evidence="2 3">
    <name type="scientific">Lentilactobacillus otakiensis DSM 19908 = JCM 15040</name>
    <dbReference type="NCBI Taxonomy" id="1423780"/>
    <lineage>
        <taxon>Bacteria</taxon>
        <taxon>Bacillati</taxon>
        <taxon>Bacillota</taxon>
        <taxon>Bacilli</taxon>
        <taxon>Lactobacillales</taxon>
        <taxon>Lactobacillaceae</taxon>
        <taxon>Lentilactobacillus</taxon>
    </lineage>
</organism>
<sequence length="339" mass="37126">MWHNILKGWVRMLKLRLPILVVTAMIGLTVQMPASANSVKTEVDGHTTTRVSTSYHVKLKNIGRHFLVTRKPAKLYKLSAGKPVSHRTLTIPKNAVLAIQNHARSGQGVVVSLQGKKQKYLLNNPKSVVYNTTGVKNNSQTAKRLSSASKKWSSSLKKSQIKAIRYYTNEGYTKINTALRTPQHHAAKKVSDSITKINAGIRTFTLPSPITIYRGTSAIGVKKSLSNHAVKIGRSYQDAAYSSSTLSQMIALGFSSQHIVLKINLPAGNHGAYIDPISTNVGEKEYLMAGGTKLIVTGYQKAQSTVHTAVTVKKRGHAAQHHTNNVVTNYTLVTLNLKQ</sequence>